<evidence type="ECO:0000313" key="7">
    <source>
        <dbReference type="Proteomes" id="UP000538929"/>
    </source>
</evidence>
<organism evidence="6 7">
    <name type="scientific">Streptomyces alkaliphilus</name>
    <dbReference type="NCBI Taxonomy" id="1472722"/>
    <lineage>
        <taxon>Bacteria</taxon>
        <taxon>Bacillati</taxon>
        <taxon>Actinomycetota</taxon>
        <taxon>Actinomycetes</taxon>
        <taxon>Kitasatosporales</taxon>
        <taxon>Streptomycetaceae</taxon>
        <taxon>Streptomyces</taxon>
    </lineage>
</organism>
<dbReference type="Proteomes" id="UP000538929">
    <property type="component" value="Unassembled WGS sequence"/>
</dbReference>
<dbReference type="FunFam" id="3.40.640.10:FF:000004">
    <property type="entry name" value="Acetylornithine aminotransferase"/>
    <property type="match status" value="1"/>
</dbReference>
<dbReference type="AlphaFoldDB" id="A0A7W3TBP9"/>
<evidence type="ECO:0000313" key="6">
    <source>
        <dbReference type="EMBL" id="MBB0243725.1"/>
    </source>
</evidence>
<feature type="compositionally biased region" description="Polar residues" evidence="5">
    <location>
        <begin position="1"/>
        <end position="10"/>
    </location>
</feature>
<dbReference type="GO" id="GO:0005829">
    <property type="term" value="C:cytosol"/>
    <property type="evidence" value="ECO:0007669"/>
    <property type="project" value="TreeGrafter"/>
</dbReference>
<dbReference type="Gene3D" id="3.90.1150.10">
    <property type="entry name" value="Aspartate Aminotransferase, domain 1"/>
    <property type="match status" value="1"/>
</dbReference>
<evidence type="ECO:0000256" key="1">
    <source>
        <dbReference type="ARBA" id="ARBA00001933"/>
    </source>
</evidence>
<comment type="similarity">
    <text evidence="2 4">Belongs to the class-III pyridoxal-phosphate-dependent aminotransferase family.</text>
</comment>
<dbReference type="InterPro" id="IPR015424">
    <property type="entry name" value="PyrdxlP-dep_Trfase"/>
</dbReference>
<dbReference type="InterPro" id="IPR005814">
    <property type="entry name" value="Aminotrans_3"/>
</dbReference>
<comment type="caution">
    <text evidence="6">The sequence shown here is derived from an EMBL/GenBank/DDBJ whole genome shotgun (WGS) entry which is preliminary data.</text>
</comment>
<dbReference type="InterPro" id="IPR015421">
    <property type="entry name" value="PyrdxlP-dep_Trfase_major"/>
</dbReference>
<accession>A0A7W3TBP9</accession>
<dbReference type="RefSeq" id="WP_182605357.1">
    <property type="nucleotide sequence ID" value="NZ_VKHT01000113.1"/>
</dbReference>
<dbReference type="NCBIfam" id="NF004718">
    <property type="entry name" value="PRK06062.1"/>
    <property type="match status" value="1"/>
</dbReference>
<dbReference type="InterPro" id="IPR015422">
    <property type="entry name" value="PyrdxlP-dep_Trfase_small"/>
</dbReference>
<dbReference type="PANTHER" id="PTHR43094:SF1">
    <property type="entry name" value="AMINOTRANSFERASE CLASS-III"/>
    <property type="match status" value="1"/>
</dbReference>
<evidence type="ECO:0000256" key="4">
    <source>
        <dbReference type="RuleBase" id="RU003560"/>
    </source>
</evidence>
<sequence length="465" mass="50362">MTTEGLSITRSPEGIPSPATGARVVADDRAHLFHSWEAQGDVAPIPIAGAFGRYFWDYEGKRYLDFSSQFINTNIGHGHPKVVAAIKEQADRFCMIASTFANDKRGEAARLISEIAPGELSRVFFTNGGADANEHAVRMARLHTGRPKVLSAYRSYHGGTSTAISLTGDPRRWANENSANTTANVSHFFGPYLYRSHFHATTEEEECRRALAHLAEVIAFEGPDTIAAIVLESIVGTPGVLVPPPGYLAGVRELCDRHGIMFIADEVMSGFGRAGEWFAINAWGVTPDLLTFAKGVNSGYVPLGGVLLSEAVHETFRDSAYPGGLTYSGHPLACAAAVATITVMREEGMLENAARIGERVLGPGLREIAERHPSVGEVRGLGVFWAVELVRNRETREMLVPYAAGGAAARPVDEVVAACMESGMYPVWNYNRIHVVPPCSITEEEAWQGLAILDAALRHADKYTV</sequence>
<dbReference type="Gene3D" id="3.40.640.10">
    <property type="entry name" value="Type I PLP-dependent aspartate aminotransferase-like (Major domain)"/>
    <property type="match status" value="1"/>
</dbReference>
<dbReference type="SUPFAM" id="SSF53383">
    <property type="entry name" value="PLP-dependent transferases"/>
    <property type="match status" value="1"/>
</dbReference>
<keyword evidence="3 4" id="KW-0663">Pyridoxal phosphate</keyword>
<protein>
    <submittedName>
        <fullName evidence="6">Aminotransferase class III-fold pyridoxal phosphate-dependent enzyme</fullName>
    </submittedName>
</protein>
<evidence type="ECO:0000256" key="3">
    <source>
        <dbReference type="ARBA" id="ARBA00022898"/>
    </source>
</evidence>
<dbReference type="InterPro" id="IPR049704">
    <property type="entry name" value="Aminotrans_3_PPA_site"/>
</dbReference>
<keyword evidence="6" id="KW-0032">Aminotransferase</keyword>
<proteinExistence type="inferred from homology"/>
<dbReference type="PROSITE" id="PS00600">
    <property type="entry name" value="AA_TRANSFER_CLASS_3"/>
    <property type="match status" value="1"/>
</dbReference>
<dbReference type="CDD" id="cd00610">
    <property type="entry name" value="OAT_like"/>
    <property type="match status" value="1"/>
</dbReference>
<gene>
    <name evidence="6" type="ORF">FNQ90_06275</name>
</gene>
<keyword evidence="7" id="KW-1185">Reference proteome</keyword>
<evidence type="ECO:0000256" key="5">
    <source>
        <dbReference type="SAM" id="MobiDB-lite"/>
    </source>
</evidence>
<comment type="cofactor">
    <cofactor evidence="1">
        <name>pyridoxal 5'-phosphate</name>
        <dbReference type="ChEBI" id="CHEBI:597326"/>
    </cofactor>
</comment>
<dbReference type="EMBL" id="VKHT01000113">
    <property type="protein sequence ID" value="MBB0243725.1"/>
    <property type="molecule type" value="Genomic_DNA"/>
</dbReference>
<name>A0A7W3TBP9_9ACTN</name>
<feature type="region of interest" description="Disordered" evidence="5">
    <location>
        <begin position="1"/>
        <end position="20"/>
    </location>
</feature>
<dbReference type="GO" id="GO:0030170">
    <property type="term" value="F:pyridoxal phosphate binding"/>
    <property type="evidence" value="ECO:0007669"/>
    <property type="project" value="InterPro"/>
</dbReference>
<dbReference type="Pfam" id="PF00202">
    <property type="entry name" value="Aminotran_3"/>
    <property type="match status" value="1"/>
</dbReference>
<dbReference type="PANTHER" id="PTHR43094">
    <property type="entry name" value="AMINOTRANSFERASE"/>
    <property type="match status" value="1"/>
</dbReference>
<evidence type="ECO:0000256" key="2">
    <source>
        <dbReference type="ARBA" id="ARBA00008954"/>
    </source>
</evidence>
<dbReference type="GO" id="GO:0008483">
    <property type="term" value="F:transaminase activity"/>
    <property type="evidence" value="ECO:0007669"/>
    <property type="project" value="UniProtKB-KW"/>
</dbReference>
<keyword evidence="6" id="KW-0808">Transferase</keyword>
<reference evidence="7" key="1">
    <citation type="submission" date="2019-10" db="EMBL/GenBank/DDBJ databases">
        <title>Streptomyces sp. nov., a novel actinobacterium isolated from alkaline environment.</title>
        <authorList>
            <person name="Golinska P."/>
        </authorList>
    </citation>
    <scope>NUCLEOTIDE SEQUENCE [LARGE SCALE GENOMIC DNA]</scope>
    <source>
        <strain evidence="7">DSM 42118</strain>
    </source>
</reference>